<feature type="short sequence motif" description="DGA/G" evidence="3">
    <location>
        <begin position="261"/>
        <end position="263"/>
    </location>
</feature>
<dbReference type="CDD" id="cd07199">
    <property type="entry name" value="Pat17_PNPLA8_PNPLA9_like"/>
    <property type="match status" value="1"/>
</dbReference>
<sequence length="420" mass="45155">MLNNQTMDRSLNKSIKPLALLLSVVVLSVYTTAGKTAQDTAEPQTGKTIILAIDGGGIKGVIPATFIQHIESILRKPSYQLFDVIGGTSTGGIISAALTTSKKTTDRPYTAEEIVDIYSHDGGEIFLAQGCKVELCATYYADNGRGGGVEPYLQKMYGPEVSLVSSREKMQSLPGNRVKHMFTTSYIVNNSQKKVAKPVRGENFGPYLFNWFDAVNSPANDNYYVWEAARGTSAAPTYFPIANVGGKTPPRSAAANKWVVDGGTMSNNPAAWGVTEALRTGIASRLEDIIVISLGTGIYKGGAGVGINSNAITDIVPVGGNWSTTPWMVEKLDDLEGADHNRGVLIGIVLDAVQTVTNSQLTALKQAGLKYYRLEPELTYTQSHMDNIHPRNIQSLIATANAYIEGEGAEAFKAILNELQ</sequence>
<dbReference type="PANTHER" id="PTHR32176">
    <property type="entry name" value="XYLOSE ISOMERASE"/>
    <property type="match status" value="1"/>
</dbReference>
<dbReference type="AlphaFoldDB" id="A0A944MAW1"/>
<feature type="short sequence motif" description="GXGXXG" evidence="3">
    <location>
        <begin position="55"/>
        <end position="60"/>
    </location>
</feature>
<dbReference type="PROSITE" id="PS51635">
    <property type="entry name" value="PNPLA"/>
    <property type="match status" value="1"/>
</dbReference>
<dbReference type="InterPro" id="IPR002641">
    <property type="entry name" value="PNPLA_dom"/>
</dbReference>
<comment type="caution">
    <text evidence="5">The sequence shown here is derived from an EMBL/GenBank/DDBJ whole genome shotgun (WGS) entry which is preliminary data.</text>
</comment>
<evidence type="ECO:0000313" key="5">
    <source>
        <dbReference type="EMBL" id="MBT2987705.1"/>
    </source>
</evidence>
<dbReference type="GO" id="GO:0004620">
    <property type="term" value="F:phospholipase activity"/>
    <property type="evidence" value="ECO:0007669"/>
    <property type="project" value="TreeGrafter"/>
</dbReference>
<dbReference type="PANTHER" id="PTHR32176:SF92">
    <property type="entry name" value="XYLOSE ISOMERASE"/>
    <property type="match status" value="1"/>
</dbReference>
<proteinExistence type="inferred from homology"/>
<dbReference type="Gene3D" id="3.40.1090.10">
    <property type="entry name" value="Cytosolic phospholipase A2 catalytic domain"/>
    <property type="match status" value="1"/>
</dbReference>
<feature type="domain" description="PNPLA" evidence="4">
    <location>
        <begin position="51"/>
        <end position="274"/>
    </location>
</feature>
<gene>
    <name evidence="5" type="ORF">KME65_01965</name>
</gene>
<feature type="active site" description="Proton acceptor" evidence="3">
    <location>
        <position position="261"/>
    </location>
</feature>
<evidence type="ECO:0000256" key="1">
    <source>
        <dbReference type="ARBA" id="ARBA00010240"/>
    </source>
</evidence>
<protein>
    <submittedName>
        <fullName evidence="5">Patatin-like phospholipase family protein</fullName>
    </submittedName>
</protein>
<evidence type="ECO:0000313" key="6">
    <source>
        <dbReference type="Proteomes" id="UP000770889"/>
    </source>
</evidence>
<feature type="short sequence motif" description="GXSXG" evidence="3">
    <location>
        <begin position="87"/>
        <end position="91"/>
    </location>
</feature>
<keyword evidence="2 3" id="KW-0443">Lipid metabolism</keyword>
<reference evidence="5 6" key="1">
    <citation type="submission" date="2021-05" db="EMBL/GenBank/DDBJ databases">
        <title>Genetic and Functional Diversity in Clade A Lucinid endosymbionts from the Bahamas.</title>
        <authorList>
            <person name="Giani N.M."/>
            <person name="Engel A.S."/>
            <person name="Campbell B.J."/>
        </authorList>
    </citation>
    <scope>NUCLEOTIDE SEQUENCE [LARGE SCALE GENOMIC DNA]</scope>
    <source>
        <strain evidence="5">LUC16012Gg_MoonRockCtena</strain>
    </source>
</reference>
<dbReference type="SUPFAM" id="SSF52151">
    <property type="entry name" value="FabD/lysophospholipase-like"/>
    <property type="match status" value="1"/>
</dbReference>
<feature type="active site" description="Nucleophile" evidence="3">
    <location>
        <position position="89"/>
    </location>
</feature>
<dbReference type="Proteomes" id="UP000770889">
    <property type="component" value="Unassembled WGS sequence"/>
</dbReference>
<comment type="similarity">
    <text evidence="1">Belongs to the patatin family.</text>
</comment>
<evidence type="ECO:0000259" key="4">
    <source>
        <dbReference type="PROSITE" id="PS51635"/>
    </source>
</evidence>
<evidence type="ECO:0000256" key="3">
    <source>
        <dbReference type="PROSITE-ProRule" id="PRU01161"/>
    </source>
</evidence>
<dbReference type="GO" id="GO:0047372">
    <property type="term" value="F:monoacylglycerol lipase activity"/>
    <property type="evidence" value="ECO:0007669"/>
    <property type="project" value="TreeGrafter"/>
</dbReference>
<accession>A0A944MAW1</accession>
<dbReference type="InterPro" id="IPR016035">
    <property type="entry name" value="Acyl_Trfase/lysoPLipase"/>
</dbReference>
<dbReference type="GO" id="GO:0016042">
    <property type="term" value="P:lipid catabolic process"/>
    <property type="evidence" value="ECO:0007669"/>
    <property type="project" value="UniProtKB-UniRule"/>
</dbReference>
<dbReference type="Pfam" id="PF01734">
    <property type="entry name" value="Patatin"/>
    <property type="match status" value="1"/>
</dbReference>
<dbReference type="EMBL" id="JAHHGM010000001">
    <property type="protein sequence ID" value="MBT2987705.1"/>
    <property type="molecule type" value="Genomic_DNA"/>
</dbReference>
<keyword evidence="3" id="KW-0378">Hydrolase</keyword>
<name>A0A944MAW1_9GAMM</name>
<keyword evidence="3" id="KW-0442">Lipid degradation</keyword>
<evidence type="ECO:0000256" key="2">
    <source>
        <dbReference type="ARBA" id="ARBA00023098"/>
    </source>
</evidence>
<organism evidence="5 6">
    <name type="scientific">Candidatus Thiodiazotropha taylori</name>
    <dbReference type="NCBI Taxonomy" id="2792791"/>
    <lineage>
        <taxon>Bacteria</taxon>
        <taxon>Pseudomonadati</taxon>
        <taxon>Pseudomonadota</taxon>
        <taxon>Gammaproteobacteria</taxon>
        <taxon>Chromatiales</taxon>
        <taxon>Sedimenticolaceae</taxon>
        <taxon>Candidatus Thiodiazotropha</taxon>
    </lineage>
</organism>